<dbReference type="GO" id="GO:0000287">
    <property type="term" value="F:magnesium ion binding"/>
    <property type="evidence" value="ECO:0007669"/>
    <property type="project" value="UniProtKB-UniRule"/>
</dbReference>
<comment type="caution">
    <text evidence="7">Lacks conserved residue(s) required for the propagation of feature annotation.</text>
</comment>
<feature type="binding site" evidence="7">
    <location>
        <begin position="52"/>
        <end position="54"/>
    </location>
    <ligand>
        <name>ATP</name>
        <dbReference type="ChEBI" id="CHEBI:30616"/>
    </ligand>
</feature>
<dbReference type="GO" id="GO:0004775">
    <property type="term" value="F:succinate-CoA ligase (ADP-forming) activity"/>
    <property type="evidence" value="ECO:0007669"/>
    <property type="project" value="UniProtKB-UniRule"/>
</dbReference>
<evidence type="ECO:0000256" key="7">
    <source>
        <dbReference type="HAMAP-Rule" id="MF_00558"/>
    </source>
</evidence>
<dbReference type="GO" id="GO:0042709">
    <property type="term" value="C:succinate-CoA ligase complex"/>
    <property type="evidence" value="ECO:0007669"/>
    <property type="project" value="TreeGrafter"/>
</dbReference>
<evidence type="ECO:0000313" key="10">
    <source>
        <dbReference type="EMBL" id="HGS87056.1"/>
    </source>
</evidence>
<dbReference type="NCBIfam" id="TIGR01016">
    <property type="entry name" value="sucCoAbeta"/>
    <property type="match status" value="1"/>
</dbReference>
<dbReference type="Gene3D" id="3.40.50.261">
    <property type="entry name" value="Succinyl-CoA synthetase domains"/>
    <property type="match status" value="1"/>
</dbReference>
<reference evidence="10" key="1">
    <citation type="journal article" date="2020" name="mSystems">
        <title>Genome- and Community-Level Interaction Insights into Carbon Utilization and Element Cycling Functions of Hydrothermarchaeota in Hydrothermal Sediment.</title>
        <authorList>
            <person name="Zhou Z."/>
            <person name="Liu Y."/>
            <person name="Xu W."/>
            <person name="Pan J."/>
            <person name="Luo Z.H."/>
            <person name="Li M."/>
        </authorList>
    </citation>
    <scope>NUCLEOTIDE SEQUENCE [LARGE SCALE GENOMIC DNA]</scope>
    <source>
        <strain evidence="10">SpSt-556</strain>
    </source>
</reference>
<keyword evidence="5 7" id="KW-0547">Nucleotide-binding</keyword>
<comment type="catalytic activity">
    <reaction evidence="7">
        <text>succinate + ATP + CoA = succinyl-CoA + ADP + phosphate</text>
        <dbReference type="Rhea" id="RHEA:17661"/>
        <dbReference type="ChEBI" id="CHEBI:30031"/>
        <dbReference type="ChEBI" id="CHEBI:30616"/>
        <dbReference type="ChEBI" id="CHEBI:43474"/>
        <dbReference type="ChEBI" id="CHEBI:57287"/>
        <dbReference type="ChEBI" id="CHEBI:57292"/>
        <dbReference type="ChEBI" id="CHEBI:456216"/>
        <dbReference type="EC" id="6.2.1.5"/>
    </reaction>
</comment>
<dbReference type="InterPro" id="IPR013815">
    <property type="entry name" value="ATP_grasp_subdomain_1"/>
</dbReference>
<keyword evidence="7 8" id="KW-0067">ATP-binding</keyword>
<dbReference type="InterPro" id="IPR013650">
    <property type="entry name" value="ATP-grasp_succ-CoA_synth-type"/>
</dbReference>
<feature type="binding site" evidence="7">
    <location>
        <begin position="313"/>
        <end position="315"/>
    </location>
    <ligand>
        <name>substrate</name>
        <note>ligand shared with subunit alpha</note>
    </ligand>
</feature>
<comment type="caution">
    <text evidence="10">The sequence shown here is derived from an EMBL/GenBank/DDBJ whole genome shotgun (WGS) entry which is preliminary data.</text>
</comment>
<dbReference type="PANTHER" id="PTHR11815:SF10">
    <property type="entry name" value="SUCCINATE--COA LIGASE [GDP-FORMING] SUBUNIT BETA, MITOCHONDRIAL"/>
    <property type="match status" value="1"/>
</dbReference>
<dbReference type="EC" id="6.2.1.5" evidence="7"/>
<feature type="binding site" evidence="7">
    <location>
        <position position="45"/>
    </location>
    <ligand>
        <name>ATP</name>
        <dbReference type="ChEBI" id="CHEBI:30616"/>
    </ligand>
</feature>
<dbReference type="GO" id="GO:0006099">
    <property type="term" value="P:tricarboxylic acid cycle"/>
    <property type="evidence" value="ECO:0007669"/>
    <property type="project" value="UniProtKB-UniRule"/>
</dbReference>
<evidence type="ECO:0000256" key="4">
    <source>
        <dbReference type="ARBA" id="ARBA00022723"/>
    </source>
</evidence>
<proteinExistence type="inferred from homology"/>
<dbReference type="Pfam" id="PF00549">
    <property type="entry name" value="Ligase_CoA"/>
    <property type="match status" value="1"/>
</dbReference>
<keyword evidence="2 7" id="KW-0816">Tricarboxylic acid cycle</keyword>
<feature type="domain" description="ATP-grasp" evidence="9">
    <location>
        <begin position="9"/>
        <end position="223"/>
    </location>
</feature>
<dbReference type="PIRSF" id="PIRSF001554">
    <property type="entry name" value="SucCS_beta"/>
    <property type="match status" value="1"/>
</dbReference>
<evidence type="ECO:0000256" key="2">
    <source>
        <dbReference type="ARBA" id="ARBA00022532"/>
    </source>
</evidence>
<evidence type="ECO:0000259" key="9">
    <source>
        <dbReference type="PROSITE" id="PS50975"/>
    </source>
</evidence>
<keyword evidence="6 7" id="KW-0460">Magnesium</keyword>
<dbReference type="GO" id="GO:0005829">
    <property type="term" value="C:cytosol"/>
    <property type="evidence" value="ECO:0007669"/>
    <property type="project" value="TreeGrafter"/>
</dbReference>
<evidence type="ECO:0000256" key="6">
    <source>
        <dbReference type="ARBA" id="ARBA00022842"/>
    </source>
</evidence>
<dbReference type="FunFam" id="3.40.50.261:FF:000001">
    <property type="entry name" value="Succinate--CoA ligase [ADP-forming] subunit beta"/>
    <property type="match status" value="1"/>
</dbReference>
<feature type="binding site" evidence="7">
    <location>
        <position position="99"/>
    </location>
    <ligand>
        <name>ATP</name>
        <dbReference type="ChEBI" id="CHEBI:30616"/>
    </ligand>
</feature>
<comment type="similarity">
    <text evidence="1 7">Belongs to the succinate/malate CoA ligase beta subunit family.</text>
</comment>
<comment type="cofactor">
    <cofactor evidence="7">
        <name>Mg(2+)</name>
        <dbReference type="ChEBI" id="CHEBI:18420"/>
    </cofactor>
    <text evidence="7">Binds 1 Mg(2+) ion per subunit.</text>
</comment>
<sequence length="380" mass="40858">MNLHEYQAKQIFSRYGIPIPRGRVAANPAEAKQIAEELGGKVVVKSQVLVGGRGKAGGIRLAKSSQEAEELATLILGMEIKGLPVRKVLVDEAVSIEKEIYLGITNDRSSRKPVLMASAEGGVDIEEVAARSPDKIIKILIDPLLGLREYQSRDVAVSIDLPKPFWRSFISLAEALWRVYRETDATLVEINPLVITNDQRLLALDGKMSIDDNALFRHADLAEKRDLDVEAPAEIEARKYGLSYIKLDGEIGCMVNGAGLAMATMDIIKLYGGYPANFLDIGGGAGADKVAAALRIILSDTNVKAVLINIFGGITRCDEVARGILAAIGEVQPNVPMVVRLVGTNAEEGRRLLADAQLITAETLVEAAQKSVRVARGGAA</sequence>
<dbReference type="EMBL" id="DSXR01000052">
    <property type="protein sequence ID" value="HGS87056.1"/>
    <property type="molecule type" value="Genomic_DNA"/>
</dbReference>
<feature type="binding site" evidence="7">
    <location>
        <position position="256"/>
    </location>
    <ligand>
        <name>substrate</name>
        <note>ligand shared with subunit alpha</note>
    </ligand>
</feature>
<dbReference type="InterPro" id="IPR005811">
    <property type="entry name" value="SUCC_ACL_C"/>
</dbReference>
<comment type="catalytic activity">
    <reaction evidence="7">
        <text>GTP + succinate + CoA = succinyl-CoA + GDP + phosphate</text>
        <dbReference type="Rhea" id="RHEA:22120"/>
        <dbReference type="ChEBI" id="CHEBI:30031"/>
        <dbReference type="ChEBI" id="CHEBI:37565"/>
        <dbReference type="ChEBI" id="CHEBI:43474"/>
        <dbReference type="ChEBI" id="CHEBI:57287"/>
        <dbReference type="ChEBI" id="CHEBI:57292"/>
        <dbReference type="ChEBI" id="CHEBI:58189"/>
    </reaction>
</comment>
<feature type="binding site" evidence="7">
    <location>
        <position position="94"/>
    </location>
    <ligand>
        <name>ATP</name>
        <dbReference type="ChEBI" id="CHEBI:30616"/>
    </ligand>
</feature>
<dbReference type="SUPFAM" id="SSF52210">
    <property type="entry name" value="Succinyl-CoA synthetase domains"/>
    <property type="match status" value="1"/>
</dbReference>
<feature type="binding site" evidence="7">
    <location>
        <position position="191"/>
    </location>
    <ligand>
        <name>Mg(2+)</name>
        <dbReference type="ChEBI" id="CHEBI:18420"/>
    </ligand>
</feature>
<dbReference type="InterPro" id="IPR017866">
    <property type="entry name" value="Succ-CoA_synthase_bsu_CS"/>
</dbReference>
<evidence type="ECO:0000256" key="1">
    <source>
        <dbReference type="ARBA" id="ARBA00009182"/>
    </source>
</evidence>
<dbReference type="InterPro" id="IPR016102">
    <property type="entry name" value="Succinyl-CoA_synth-like"/>
</dbReference>
<dbReference type="InterPro" id="IPR005809">
    <property type="entry name" value="Succ_CoA_ligase-like_bsu"/>
</dbReference>
<dbReference type="HAMAP" id="MF_00558">
    <property type="entry name" value="Succ_CoA_beta"/>
    <property type="match status" value="1"/>
</dbReference>
<comment type="function">
    <text evidence="7">Succinyl-CoA synthetase functions in the citric acid cycle (TCA), coupling the hydrolysis of succinyl-CoA to the synthesis of either ATP or GTP and thus represents the only step of substrate-level phosphorylation in the TCA. The beta subunit provides nucleotide specificity of the enzyme and binds the substrate succinate, while the binding sites for coenzyme A and phosphate are found in the alpha subunit.</text>
</comment>
<comment type="pathway">
    <text evidence="7">Carbohydrate metabolism; tricarboxylic acid cycle; succinate from succinyl-CoA (ligase route): step 1/1.</text>
</comment>
<dbReference type="InterPro" id="IPR011761">
    <property type="entry name" value="ATP-grasp"/>
</dbReference>
<evidence type="ECO:0000256" key="3">
    <source>
        <dbReference type="ARBA" id="ARBA00022598"/>
    </source>
</evidence>
<accession>A0A7C4KZ09</accession>
<dbReference type="UniPathway" id="UPA00223">
    <property type="reaction ID" value="UER00999"/>
</dbReference>
<dbReference type="Gene3D" id="3.30.470.20">
    <property type="entry name" value="ATP-grasp fold, B domain"/>
    <property type="match status" value="1"/>
</dbReference>
<dbReference type="Gene3D" id="3.30.1490.20">
    <property type="entry name" value="ATP-grasp fold, A domain"/>
    <property type="match status" value="1"/>
</dbReference>
<protein>
    <recommendedName>
        <fullName evidence="7">Succinate--CoA ligase [ADP-forming] subunit beta</fullName>
        <ecNumber evidence="7">6.2.1.5</ecNumber>
    </recommendedName>
    <alternativeName>
        <fullName evidence="7">Succinyl-CoA synthetase subunit beta</fullName>
        <shortName evidence="7">SCS-beta</shortName>
    </alternativeName>
</protein>
<dbReference type="GO" id="GO:0005524">
    <property type="term" value="F:ATP binding"/>
    <property type="evidence" value="ECO:0007669"/>
    <property type="project" value="UniProtKB-UniRule"/>
</dbReference>
<dbReference type="Pfam" id="PF08442">
    <property type="entry name" value="ATP-grasp_2"/>
    <property type="match status" value="1"/>
</dbReference>
<comment type="subunit">
    <text evidence="7">Heterotetramer of two alpha and two beta subunits.</text>
</comment>
<keyword evidence="3 7" id="KW-0436">Ligase</keyword>
<dbReference type="SUPFAM" id="SSF56059">
    <property type="entry name" value="Glutathione synthetase ATP-binding domain-like"/>
    <property type="match status" value="1"/>
</dbReference>
<dbReference type="FunFam" id="3.30.1490.20:FF:000014">
    <property type="entry name" value="Succinate--CoA ligase [ADP-forming] subunit beta"/>
    <property type="match status" value="1"/>
</dbReference>
<dbReference type="PROSITE" id="PS50975">
    <property type="entry name" value="ATP_GRASP"/>
    <property type="match status" value="1"/>
</dbReference>
<dbReference type="AlphaFoldDB" id="A0A7C4KZ09"/>
<dbReference type="GO" id="GO:0006104">
    <property type="term" value="P:succinyl-CoA metabolic process"/>
    <property type="evidence" value="ECO:0007669"/>
    <property type="project" value="TreeGrafter"/>
</dbReference>
<dbReference type="FunFam" id="3.30.470.20:FF:000002">
    <property type="entry name" value="Succinate--CoA ligase [ADP-forming] subunit beta"/>
    <property type="match status" value="1"/>
</dbReference>
<gene>
    <name evidence="7" type="primary">sucC</name>
    <name evidence="10" type="ORF">ENT17_05490</name>
</gene>
<organism evidence="10">
    <name type="scientific">Bellilinea caldifistulae</name>
    <dbReference type="NCBI Taxonomy" id="360411"/>
    <lineage>
        <taxon>Bacteria</taxon>
        <taxon>Bacillati</taxon>
        <taxon>Chloroflexota</taxon>
        <taxon>Anaerolineae</taxon>
        <taxon>Anaerolineales</taxon>
        <taxon>Anaerolineaceae</taxon>
        <taxon>Bellilinea</taxon>
    </lineage>
</organism>
<keyword evidence="4 7" id="KW-0479">Metal-binding</keyword>
<dbReference type="PROSITE" id="PS01217">
    <property type="entry name" value="SUCCINYL_COA_LIG_3"/>
    <property type="match status" value="1"/>
</dbReference>
<dbReference type="NCBIfam" id="NF001913">
    <property type="entry name" value="PRK00696.1"/>
    <property type="match status" value="1"/>
</dbReference>
<evidence type="ECO:0000256" key="5">
    <source>
        <dbReference type="ARBA" id="ARBA00022741"/>
    </source>
</evidence>
<feature type="binding site" evidence="7">
    <location>
        <position position="205"/>
    </location>
    <ligand>
        <name>Mg(2+)</name>
        <dbReference type="ChEBI" id="CHEBI:18420"/>
    </ligand>
</feature>
<dbReference type="PANTHER" id="PTHR11815">
    <property type="entry name" value="SUCCINYL-COA SYNTHETASE BETA CHAIN"/>
    <property type="match status" value="1"/>
</dbReference>
<name>A0A7C4KZ09_9CHLR</name>
<evidence type="ECO:0000256" key="8">
    <source>
        <dbReference type="PROSITE-ProRule" id="PRU00409"/>
    </source>
</evidence>